<dbReference type="Proteomes" id="UP000051952">
    <property type="component" value="Unassembled WGS sequence"/>
</dbReference>
<dbReference type="OMA" id="YGACAGP"/>
<keyword evidence="3" id="KW-1185">Reference proteome</keyword>
<keyword evidence="1" id="KW-1133">Transmembrane helix</keyword>
<dbReference type="VEuPathDB" id="TriTrypDB:BSAL_68985"/>
<sequence>MNYSFWMRFQDDNIVGEMIRQAYLAFSIIGFASYVFGAGPLFFYAYKYASNQKSGAVKLRLGIAVIYFFSSLPIFVLEVAIAYSNQTIVNVLDGMVLVLTLIAWSFGSVVVWFIYMWEVARFLQSQTGASRQVMFNPRYNPQGEVAPPYLTAVANRFHPGQPAVV</sequence>
<protein>
    <submittedName>
        <fullName evidence="2">Transmembrane protein, putative</fullName>
    </submittedName>
</protein>
<evidence type="ECO:0000256" key="1">
    <source>
        <dbReference type="SAM" id="Phobius"/>
    </source>
</evidence>
<name>A0A0S4IY98_BODSA</name>
<dbReference type="EMBL" id="CYKH01000484">
    <property type="protein sequence ID" value="CUF99995.1"/>
    <property type="molecule type" value="Genomic_DNA"/>
</dbReference>
<feature type="transmembrane region" description="Helical" evidence="1">
    <location>
        <begin position="22"/>
        <end position="49"/>
    </location>
</feature>
<feature type="transmembrane region" description="Helical" evidence="1">
    <location>
        <begin position="61"/>
        <end position="83"/>
    </location>
</feature>
<organism evidence="2 3">
    <name type="scientific">Bodo saltans</name>
    <name type="common">Flagellated protozoan</name>
    <dbReference type="NCBI Taxonomy" id="75058"/>
    <lineage>
        <taxon>Eukaryota</taxon>
        <taxon>Discoba</taxon>
        <taxon>Euglenozoa</taxon>
        <taxon>Kinetoplastea</taxon>
        <taxon>Metakinetoplastina</taxon>
        <taxon>Eubodonida</taxon>
        <taxon>Bodonidae</taxon>
        <taxon>Bodo</taxon>
    </lineage>
</organism>
<keyword evidence="1 2" id="KW-0812">Transmembrane</keyword>
<accession>A0A0S4IY98</accession>
<feature type="transmembrane region" description="Helical" evidence="1">
    <location>
        <begin position="95"/>
        <end position="115"/>
    </location>
</feature>
<evidence type="ECO:0000313" key="3">
    <source>
        <dbReference type="Proteomes" id="UP000051952"/>
    </source>
</evidence>
<evidence type="ECO:0000313" key="2">
    <source>
        <dbReference type="EMBL" id="CUF99995.1"/>
    </source>
</evidence>
<dbReference type="AlphaFoldDB" id="A0A0S4IY98"/>
<reference evidence="3" key="1">
    <citation type="submission" date="2015-09" db="EMBL/GenBank/DDBJ databases">
        <authorList>
            <consortium name="Pathogen Informatics"/>
        </authorList>
    </citation>
    <scope>NUCLEOTIDE SEQUENCE [LARGE SCALE GENOMIC DNA]</scope>
    <source>
        <strain evidence="3">Lake Konstanz</strain>
    </source>
</reference>
<dbReference type="OrthoDB" id="258750at2759"/>
<proteinExistence type="predicted"/>
<keyword evidence="1" id="KW-0472">Membrane</keyword>
<gene>
    <name evidence="2" type="ORF">BSAL_68985</name>
</gene>